<sequence length="269" mass="28125">MSKRPEEIQHRLRSLDEIGNVVGALRAIASSHAGSAETAMQAITAYAGTVTQALAVSIAAAAPYSEPEGPGLLLVVGAAQGFCGAYPEHIVEATQATLEPGMGLVVVGARTADMLSAAGLSVLWSDDLPGHPAAIPALASRTTDVLVEQSTHYSGPIRALTGSPHGGHAAIVSRLFPPEPPEGVTSQIAPLMTLPAADLLTGLLQEALFANVAHVMMQGAETEARARVEAMARAQNNLRSRRTDVEQAYQQARQEQMTTEVIELSAGRR</sequence>
<keyword evidence="9" id="KW-0066">ATP synthesis</keyword>
<dbReference type="RefSeq" id="WP_035571049.1">
    <property type="nucleotide sequence ID" value="NZ_ARYH01000001.1"/>
</dbReference>
<dbReference type="Gene3D" id="3.40.1380.10">
    <property type="match status" value="1"/>
</dbReference>
<comment type="similarity">
    <text evidence="3">Belongs to the ATPase gamma chain family.</text>
</comment>
<evidence type="ECO:0000256" key="6">
    <source>
        <dbReference type="ARBA" id="ARBA00023065"/>
    </source>
</evidence>
<gene>
    <name evidence="10" type="ORF">HAD_11025</name>
</gene>
<dbReference type="PATRIC" id="fig|1280949.3.peg.2256"/>
<accession>A0A069E8B6</accession>
<evidence type="ECO:0000256" key="9">
    <source>
        <dbReference type="ARBA" id="ARBA00023310"/>
    </source>
</evidence>
<evidence type="ECO:0000256" key="4">
    <source>
        <dbReference type="ARBA" id="ARBA00022448"/>
    </source>
</evidence>
<dbReference type="InterPro" id="IPR000131">
    <property type="entry name" value="ATP_synth_F1_gsu"/>
</dbReference>
<keyword evidence="11" id="KW-1185">Reference proteome</keyword>
<evidence type="ECO:0000256" key="8">
    <source>
        <dbReference type="ARBA" id="ARBA00023196"/>
    </source>
</evidence>
<dbReference type="GO" id="GO:0045259">
    <property type="term" value="C:proton-transporting ATP synthase complex"/>
    <property type="evidence" value="ECO:0007669"/>
    <property type="project" value="UniProtKB-KW"/>
</dbReference>
<dbReference type="OrthoDB" id="6169121at2"/>
<comment type="subcellular location">
    <subcellularLocation>
        <location evidence="2">Membrane</location>
        <topology evidence="2">Peripheral membrane protein</topology>
    </subcellularLocation>
</comment>
<keyword evidence="8" id="KW-0139">CF(1)</keyword>
<dbReference type="Gene3D" id="1.10.287.80">
    <property type="entry name" value="ATP synthase, gamma subunit, helix hairpin domain"/>
    <property type="match status" value="1"/>
</dbReference>
<comment type="function">
    <text evidence="1">Produces ATP from ADP in the presence of a proton gradient across the membrane. The gamma chain is believed to be important in regulating ATPase activity and the flow of protons through the CF(0) complex.</text>
</comment>
<dbReference type="STRING" id="1280949.HAD_11025"/>
<evidence type="ECO:0000313" key="10">
    <source>
        <dbReference type="EMBL" id="KCZ86214.1"/>
    </source>
</evidence>
<proteinExistence type="inferred from homology"/>
<name>A0A069E8B6_9PROT</name>
<dbReference type="GO" id="GO:0046933">
    <property type="term" value="F:proton-transporting ATP synthase activity, rotational mechanism"/>
    <property type="evidence" value="ECO:0007669"/>
    <property type="project" value="InterPro"/>
</dbReference>
<keyword evidence="6" id="KW-0406">Ion transport</keyword>
<dbReference type="Proteomes" id="UP000027446">
    <property type="component" value="Unassembled WGS sequence"/>
</dbReference>
<keyword evidence="4" id="KW-0813">Transport</keyword>
<evidence type="ECO:0000256" key="3">
    <source>
        <dbReference type="ARBA" id="ARBA00007681"/>
    </source>
</evidence>
<dbReference type="Pfam" id="PF00231">
    <property type="entry name" value="ATP-synt"/>
    <property type="match status" value="1"/>
</dbReference>
<organism evidence="10 11">
    <name type="scientific">Hyphomonas adhaerens MHS-3</name>
    <dbReference type="NCBI Taxonomy" id="1280949"/>
    <lineage>
        <taxon>Bacteria</taxon>
        <taxon>Pseudomonadati</taxon>
        <taxon>Pseudomonadota</taxon>
        <taxon>Alphaproteobacteria</taxon>
        <taxon>Hyphomonadales</taxon>
        <taxon>Hyphomonadaceae</taxon>
        <taxon>Hyphomonas</taxon>
    </lineage>
</organism>
<protein>
    <submittedName>
        <fullName evidence="10">H+-transporting two-sector ATPase, gamma subunit</fullName>
    </submittedName>
</protein>
<keyword evidence="5" id="KW-0375">Hydrogen ion transport</keyword>
<evidence type="ECO:0000313" key="11">
    <source>
        <dbReference type="Proteomes" id="UP000027446"/>
    </source>
</evidence>
<evidence type="ECO:0000256" key="7">
    <source>
        <dbReference type="ARBA" id="ARBA00023136"/>
    </source>
</evidence>
<evidence type="ECO:0000256" key="1">
    <source>
        <dbReference type="ARBA" id="ARBA00003456"/>
    </source>
</evidence>
<dbReference type="PRINTS" id="PR00126">
    <property type="entry name" value="ATPASEGAMMA"/>
</dbReference>
<comment type="caution">
    <text evidence="10">The sequence shown here is derived from an EMBL/GenBank/DDBJ whole genome shotgun (WGS) entry which is preliminary data.</text>
</comment>
<dbReference type="InterPro" id="IPR035968">
    <property type="entry name" value="ATP_synth_F1_ATPase_gsu"/>
</dbReference>
<evidence type="ECO:0000256" key="2">
    <source>
        <dbReference type="ARBA" id="ARBA00004170"/>
    </source>
</evidence>
<dbReference type="AlphaFoldDB" id="A0A069E8B6"/>
<dbReference type="eggNOG" id="COG0224">
    <property type="taxonomic scope" value="Bacteria"/>
</dbReference>
<evidence type="ECO:0000256" key="5">
    <source>
        <dbReference type="ARBA" id="ARBA00022781"/>
    </source>
</evidence>
<dbReference type="SUPFAM" id="SSF52943">
    <property type="entry name" value="ATP synthase (F1-ATPase), gamma subunit"/>
    <property type="match status" value="1"/>
</dbReference>
<keyword evidence="7" id="KW-0472">Membrane</keyword>
<dbReference type="EMBL" id="ARYH01000001">
    <property type="protein sequence ID" value="KCZ86214.1"/>
    <property type="molecule type" value="Genomic_DNA"/>
</dbReference>
<reference evidence="10 11" key="1">
    <citation type="journal article" date="2014" name="Antonie Van Leeuwenhoek">
        <title>Hyphomonas beringensis sp. nov. and Hyphomonas chukchiensis sp. nov., isolated from surface seawater of the Bering Sea and Chukchi Sea.</title>
        <authorList>
            <person name="Li C."/>
            <person name="Lai Q."/>
            <person name="Li G."/>
            <person name="Dong C."/>
            <person name="Wang J."/>
            <person name="Liao Y."/>
            <person name="Shao Z."/>
        </authorList>
    </citation>
    <scope>NUCLEOTIDE SEQUENCE [LARGE SCALE GENOMIC DNA]</scope>
    <source>
        <strain evidence="10 11">MHS-3</strain>
    </source>
</reference>